<dbReference type="AlphaFoldDB" id="A0A7S0EJ82"/>
<name>A0A7S0EJ82_9EUKA</name>
<dbReference type="GO" id="GO:0005829">
    <property type="term" value="C:cytosol"/>
    <property type="evidence" value="ECO:0007669"/>
    <property type="project" value="TreeGrafter"/>
</dbReference>
<dbReference type="InterPro" id="IPR050155">
    <property type="entry name" value="HAD-like_hydrolase_sf"/>
</dbReference>
<dbReference type="Gene3D" id="3.40.50.1000">
    <property type="entry name" value="HAD superfamily/HAD-like"/>
    <property type="match status" value="1"/>
</dbReference>
<gene>
    <name evidence="1" type="ORF">PANT1444_LOCUS9322</name>
</gene>
<dbReference type="InterPro" id="IPR023198">
    <property type="entry name" value="PGP-like_dom2"/>
</dbReference>
<dbReference type="SUPFAM" id="SSF56784">
    <property type="entry name" value="HAD-like"/>
    <property type="match status" value="1"/>
</dbReference>
<dbReference type="PANTHER" id="PTHR43434:SF1">
    <property type="entry name" value="PHOSPHOGLYCOLATE PHOSPHATASE"/>
    <property type="match status" value="1"/>
</dbReference>
<reference evidence="1" key="1">
    <citation type="submission" date="2021-01" db="EMBL/GenBank/DDBJ databases">
        <authorList>
            <person name="Corre E."/>
            <person name="Pelletier E."/>
            <person name="Niang G."/>
            <person name="Scheremetjew M."/>
            <person name="Finn R."/>
            <person name="Kale V."/>
            <person name="Holt S."/>
            <person name="Cochrane G."/>
            <person name="Meng A."/>
            <person name="Brown T."/>
            <person name="Cohen L."/>
        </authorList>
    </citation>
    <scope>NUCLEOTIDE SEQUENCE</scope>
    <source>
        <strain evidence="1">CCMP1374</strain>
    </source>
</reference>
<proteinExistence type="predicted"/>
<dbReference type="CDD" id="cd01427">
    <property type="entry name" value="HAD_like"/>
    <property type="match status" value="1"/>
</dbReference>
<dbReference type="PANTHER" id="PTHR43434">
    <property type="entry name" value="PHOSPHOGLYCOLATE PHOSPHATASE"/>
    <property type="match status" value="1"/>
</dbReference>
<dbReference type="InterPro" id="IPR023214">
    <property type="entry name" value="HAD_sf"/>
</dbReference>
<organism evidence="1">
    <name type="scientific">Phaeocystis antarctica</name>
    <dbReference type="NCBI Taxonomy" id="33657"/>
    <lineage>
        <taxon>Eukaryota</taxon>
        <taxon>Haptista</taxon>
        <taxon>Haptophyta</taxon>
        <taxon>Prymnesiophyceae</taxon>
        <taxon>Phaeocystales</taxon>
        <taxon>Phaeocystaceae</taxon>
        <taxon>Phaeocystis</taxon>
    </lineage>
</organism>
<dbReference type="GO" id="GO:0008967">
    <property type="term" value="F:phosphoglycolate phosphatase activity"/>
    <property type="evidence" value="ECO:0007669"/>
    <property type="project" value="TreeGrafter"/>
</dbReference>
<dbReference type="Pfam" id="PF00702">
    <property type="entry name" value="Hydrolase"/>
    <property type="match status" value="1"/>
</dbReference>
<dbReference type="EMBL" id="HBEP01016372">
    <property type="protein sequence ID" value="CAD8486351.1"/>
    <property type="molecule type" value="Transcribed_RNA"/>
</dbReference>
<evidence type="ECO:0000313" key="1">
    <source>
        <dbReference type="EMBL" id="CAD8486351.1"/>
    </source>
</evidence>
<sequence>MPEPTRGSVRYVSLDFDNTLLLSEASKQTTMREVCSRFEQGLDILSTISTDSRTAPPGTSVTRYTIFNEFASVLSERGLHSSDETAEALGERLATEFSELVQTRLAEADEVPGAAAMLAHLGAQQVPCCINSATPVEPLVQLIDALGWSDHFRGVWGAPGTKVDNLWLAARSRNLLPEEIVHVGDGDNDRKAAQEFGCPFIGVSDSPDGPDGKWAGASFAVVSDMHAACAKICEYADIPGPVW</sequence>
<dbReference type="Gene3D" id="1.10.150.240">
    <property type="entry name" value="Putative phosphatase, domain 2"/>
    <property type="match status" value="1"/>
</dbReference>
<dbReference type="InterPro" id="IPR036412">
    <property type="entry name" value="HAD-like_sf"/>
</dbReference>
<dbReference type="GO" id="GO:0006281">
    <property type="term" value="P:DNA repair"/>
    <property type="evidence" value="ECO:0007669"/>
    <property type="project" value="TreeGrafter"/>
</dbReference>
<evidence type="ECO:0008006" key="2">
    <source>
        <dbReference type="Google" id="ProtNLM"/>
    </source>
</evidence>
<dbReference type="SFLD" id="SFLDS00003">
    <property type="entry name" value="Haloacid_Dehalogenase"/>
    <property type="match status" value="1"/>
</dbReference>
<protein>
    <recommendedName>
        <fullName evidence="2">Phosphoglycolate phosphatase</fullName>
    </recommendedName>
</protein>
<dbReference type="SFLD" id="SFLDG01129">
    <property type="entry name" value="C1.5:_HAD__Beta-PGM__Phosphata"/>
    <property type="match status" value="1"/>
</dbReference>
<accession>A0A7S0EJ82</accession>